<evidence type="ECO:0000256" key="5">
    <source>
        <dbReference type="SAM" id="Phobius"/>
    </source>
</evidence>
<reference evidence="7 8" key="1">
    <citation type="submission" date="2019-04" db="EMBL/GenBank/DDBJ databases">
        <title>Azoarcus rhizosphaerae sp. nov. isolated from rhizosphere of Ficus religiosa.</title>
        <authorList>
            <person name="Lin S.-Y."/>
            <person name="Hameed A."/>
            <person name="Hsu Y.-H."/>
            <person name="Young C.-C."/>
        </authorList>
    </citation>
    <scope>NUCLEOTIDE SEQUENCE [LARGE SCALE GENOMIC DNA]</scope>
    <source>
        <strain evidence="7 8">CC-YHH848</strain>
    </source>
</reference>
<feature type="transmembrane region" description="Helical" evidence="5">
    <location>
        <begin position="156"/>
        <end position="174"/>
    </location>
</feature>
<dbReference type="PANTHER" id="PTHR37422">
    <property type="entry name" value="TEICHURONIC ACID BIOSYNTHESIS PROTEIN TUAE"/>
    <property type="match status" value="1"/>
</dbReference>
<dbReference type="PANTHER" id="PTHR37422:SF13">
    <property type="entry name" value="LIPOPOLYSACCHARIDE BIOSYNTHESIS PROTEIN PA4999-RELATED"/>
    <property type="match status" value="1"/>
</dbReference>
<dbReference type="RefSeq" id="WP_136386306.1">
    <property type="nucleotide sequence ID" value="NZ_SSOD01000017.1"/>
</dbReference>
<gene>
    <name evidence="7" type="ORF">E6O51_17520</name>
</gene>
<dbReference type="GO" id="GO:0016874">
    <property type="term" value="F:ligase activity"/>
    <property type="evidence" value="ECO:0007669"/>
    <property type="project" value="UniProtKB-KW"/>
</dbReference>
<comment type="caution">
    <text evidence="7">The sequence shown here is derived from an EMBL/GenBank/DDBJ whole genome shotgun (WGS) entry which is preliminary data.</text>
</comment>
<dbReference type="Proteomes" id="UP000307956">
    <property type="component" value="Unassembled WGS sequence"/>
</dbReference>
<comment type="subcellular location">
    <subcellularLocation>
        <location evidence="1">Membrane</location>
        <topology evidence="1">Multi-pass membrane protein</topology>
    </subcellularLocation>
</comment>
<evidence type="ECO:0000256" key="1">
    <source>
        <dbReference type="ARBA" id="ARBA00004141"/>
    </source>
</evidence>
<feature type="transmembrane region" description="Helical" evidence="5">
    <location>
        <begin position="378"/>
        <end position="397"/>
    </location>
</feature>
<dbReference type="AlphaFoldDB" id="A0A4S4AEQ1"/>
<dbReference type="InterPro" id="IPR051533">
    <property type="entry name" value="WaaL-like"/>
</dbReference>
<keyword evidence="4 5" id="KW-0472">Membrane</keyword>
<accession>A0A4S4AEQ1</accession>
<keyword evidence="8" id="KW-1185">Reference proteome</keyword>
<evidence type="ECO:0000313" key="8">
    <source>
        <dbReference type="Proteomes" id="UP000307956"/>
    </source>
</evidence>
<evidence type="ECO:0000259" key="6">
    <source>
        <dbReference type="Pfam" id="PF04932"/>
    </source>
</evidence>
<dbReference type="Pfam" id="PF04932">
    <property type="entry name" value="Wzy_C"/>
    <property type="match status" value="1"/>
</dbReference>
<dbReference type="OrthoDB" id="7056675at2"/>
<evidence type="ECO:0000313" key="7">
    <source>
        <dbReference type="EMBL" id="THF57628.1"/>
    </source>
</evidence>
<feature type="transmembrane region" description="Helical" evidence="5">
    <location>
        <begin position="126"/>
        <end position="147"/>
    </location>
</feature>
<feature type="transmembrane region" description="Helical" evidence="5">
    <location>
        <begin position="60"/>
        <end position="80"/>
    </location>
</feature>
<dbReference type="EMBL" id="SSOD01000017">
    <property type="protein sequence ID" value="THF57628.1"/>
    <property type="molecule type" value="Genomic_DNA"/>
</dbReference>
<dbReference type="InterPro" id="IPR007016">
    <property type="entry name" value="O-antigen_ligase-rel_domated"/>
</dbReference>
<evidence type="ECO:0000256" key="2">
    <source>
        <dbReference type="ARBA" id="ARBA00022692"/>
    </source>
</evidence>
<name>A0A4S4AEQ1_9RHOO</name>
<protein>
    <submittedName>
        <fullName evidence="7">O-antigen ligase family protein</fullName>
    </submittedName>
</protein>
<feature type="transmembrane region" description="Helical" evidence="5">
    <location>
        <begin position="12"/>
        <end position="40"/>
    </location>
</feature>
<feature type="transmembrane region" description="Helical" evidence="5">
    <location>
        <begin position="87"/>
        <end position="106"/>
    </location>
</feature>
<keyword evidence="7" id="KW-0436">Ligase</keyword>
<evidence type="ECO:0000256" key="3">
    <source>
        <dbReference type="ARBA" id="ARBA00022989"/>
    </source>
</evidence>
<dbReference type="GO" id="GO:0016020">
    <property type="term" value="C:membrane"/>
    <property type="evidence" value="ECO:0007669"/>
    <property type="project" value="UniProtKB-SubCell"/>
</dbReference>
<feature type="transmembrane region" description="Helical" evidence="5">
    <location>
        <begin position="217"/>
        <end position="236"/>
    </location>
</feature>
<evidence type="ECO:0000256" key="4">
    <source>
        <dbReference type="ARBA" id="ARBA00023136"/>
    </source>
</evidence>
<proteinExistence type="predicted"/>
<organism evidence="7 8">
    <name type="scientific">Pseudothauera rhizosphaerae</name>
    <dbReference type="NCBI Taxonomy" id="2565932"/>
    <lineage>
        <taxon>Bacteria</taxon>
        <taxon>Pseudomonadati</taxon>
        <taxon>Pseudomonadota</taxon>
        <taxon>Betaproteobacteria</taxon>
        <taxon>Rhodocyclales</taxon>
        <taxon>Zoogloeaceae</taxon>
        <taxon>Pseudothauera</taxon>
    </lineage>
</organism>
<feature type="transmembrane region" description="Helical" evidence="5">
    <location>
        <begin position="354"/>
        <end position="372"/>
    </location>
</feature>
<sequence length="402" mass="45705">MLPLLLFASSIFPLYYSIGGAPIYYLSAIWLAISLFTTAAKLALIKSRTIGLKSNIDKFVFIYIVWIFISFLLGTAFHINQETHTTFNARFVSLAWSFIIISPYFIGRLTHIPDAKLLTILSKFNLIFLATTISLILFFIFSGDLYLARQITEQRMPLIIVFWSWTFGAIAIYLKKYFFISWALGTAVVLLSLTRAAYVAWFAVIFFLIPLLPIKKIATLFVTVIGFLAFMLLITLSQDGTIAEQITSRFEEYFFSKDVIEKDYSANIRIEVWKGLLETLTQHPTAFFFGFGQLGPSYFPIDIIDPLGNVIPSTSAHSQFIDSIFRTGVIGLFIELLIFYQVTWRAARDLRMGIILRAASAALGAALVYGVFHETLRWPVFGILFWYLSGCISRKLTEVRNE</sequence>
<feature type="domain" description="O-antigen ligase-related" evidence="6">
    <location>
        <begin position="183"/>
        <end position="334"/>
    </location>
</feature>
<keyword evidence="2 5" id="KW-0812">Transmembrane</keyword>
<feature type="transmembrane region" description="Helical" evidence="5">
    <location>
        <begin position="180"/>
        <end position="210"/>
    </location>
</feature>
<keyword evidence="3 5" id="KW-1133">Transmembrane helix</keyword>